<sequence length="116" mass="12944">MKRELYPLAADRSCLLIDPTAEDPSQHLFLMLNSCQYGSDTDKGKATIAVFGLNRPDLVQGRQDSFQTACVIMEGWHRRRQDSDPSADRVAQAPLDSFFVDVVYTITVSPQASPRP</sequence>
<evidence type="ECO:0000313" key="2">
    <source>
        <dbReference type="Proteomes" id="UP000646776"/>
    </source>
</evidence>
<name>A0A918HQT4_9ACTN</name>
<dbReference type="Proteomes" id="UP000646776">
    <property type="component" value="Unassembled WGS sequence"/>
</dbReference>
<accession>A0A918HQT4</accession>
<organism evidence="1 2">
    <name type="scientific">Streptomyces phaeofaciens</name>
    <dbReference type="NCBI Taxonomy" id="68254"/>
    <lineage>
        <taxon>Bacteria</taxon>
        <taxon>Bacillati</taxon>
        <taxon>Actinomycetota</taxon>
        <taxon>Actinomycetes</taxon>
        <taxon>Kitasatosporales</taxon>
        <taxon>Streptomycetaceae</taxon>
        <taxon>Streptomyces</taxon>
    </lineage>
</organism>
<proteinExistence type="predicted"/>
<keyword evidence="2" id="KW-1185">Reference proteome</keyword>
<protein>
    <submittedName>
        <fullName evidence="1">Uncharacterized protein</fullName>
    </submittedName>
</protein>
<dbReference type="RefSeq" id="WP_189718267.1">
    <property type="nucleotide sequence ID" value="NZ_BMSA01000053.1"/>
</dbReference>
<reference evidence="1" key="2">
    <citation type="submission" date="2020-09" db="EMBL/GenBank/DDBJ databases">
        <authorList>
            <person name="Sun Q."/>
            <person name="Ohkuma M."/>
        </authorList>
    </citation>
    <scope>NUCLEOTIDE SEQUENCE</scope>
    <source>
        <strain evidence="1">JCM 4125</strain>
    </source>
</reference>
<gene>
    <name evidence="1" type="ORF">GCM10010226_88520</name>
</gene>
<dbReference type="AlphaFoldDB" id="A0A918HQT4"/>
<comment type="caution">
    <text evidence="1">The sequence shown here is derived from an EMBL/GenBank/DDBJ whole genome shotgun (WGS) entry which is preliminary data.</text>
</comment>
<dbReference type="EMBL" id="BMSA01000053">
    <property type="protein sequence ID" value="GGT97404.1"/>
    <property type="molecule type" value="Genomic_DNA"/>
</dbReference>
<evidence type="ECO:0000313" key="1">
    <source>
        <dbReference type="EMBL" id="GGT97404.1"/>
    </source>
</evidence>
<reference evidence="1" key="1">
    <citation type="journal article" date="2014" name="Int. J. Syst. Evol. Microbiol.">
        <title>Complete genome sequence of Corynebacterium casei LMG S-19264T (=DSM 44701T), isolated from a smear-ripened cheese.</title>
        <authorList>
            <consortium name="US DOE Joint Genome Institute (JGI-PGF)"/>
            <person name="Walter F."/>
            <person name="Albersmeier A."/>
            <person name="Kalinowski J."/>
            <person name="Ruckert C."/>
        </authorList>
    </citation>
    <scope>NUCLEOTIDE SEQUENCE</scope>
    <source>
        <strain evidence="1">JCM 4125</strain>
    </source>
</reference>